<evidence type="ECO:0000313" key="2">
    <source>
        <dbReference type="Proteomes" id="UP000005974"/>
    </source>
</evidence>
<dbReference type="Proteomes" id="UP000005974">
    <property type="component" value="Unassembled WGS sequence"/>
</dbReference>
<dbReference type="RefSeq" id="WP_007847451.1">
    <property type="nucleotide sequence ID" value="NZ_JH724133.1"/>
</dbReference>
<comment type="caution">
    <text evidence="1">The sequence shown here is derived from an EMBL/GenBank/DDBJ whole genome shotgun (WGS) entry which is preliminary data.</text>
</comment>
<sequence>MKKKKAIRTLIEIDEVFQNVEPGHFFVVRIFGIPIARFNQMARNVEEDEEDGD</sequence>
<name>I8WDA9_9BACT</name>
<dbReference type="EMBL" id="AGXJ01000023">
    <property type="protein sequence ID" value="EIY36615.1"/>
    <property type="molecule type" value="Genomic_DNA"/>
</dbReference>
<dbReference type="HOGENOM" id="CLU_3058434_0_0_10"/>
<protein>
    <submittedName>
        <fullName evidence="1">Uncharacterized protein</fullName>
    </submittedName>
</protein>
<keyword evidence="2" id="KW-1185">Reference proteome</keyword>
<evidence type="ECO:0000313" key="1">
    <source>
        <dbReference type="EMBL" id="EIY36615.1"/>
    </source>
</evidence>
<proteinExistence type="predicted"/>
<accession>I8WDA9</accession>
<dbReference type="AlphaFoldDB" id="I8WDA9"/>
<reference evidence="1 2" key="1">
    <citation type="submission" date="2012-02" db="EMBL/GenBank/DDBJ databases">
        <title>The Genome Sequence of Bacteroides dorei CL02T12C06.</title>
        <authorList>
            <consortium name="The Broad Institute Genome Sequencing Platform"/>
            <person name="Earl A."/>
            <person name="Ward D."/>
            <person name="Feldgarden M."/>
            <person name="Gevers D."/>
            <person name="Zitomersky N.L."/>
            <person name="Coyne M.J."/>
            <person name="Comstock L.E."/>
            <person name="Young S.K."/>
            <person name="Zeng Q."/>
            <person name="Gargeya S."/>
            <person name="Fitzgerald M."/>
            <person name="Haas B."/>
            <person name="Abouelleil A."/>
            <person name="Alvarado L."/>
            <person name="Arachchi H.M."/>
            <person name="Berlin A."/>
            <person name="Chapman S.B."/>
            <person name="Gearin G."/>
            <person name="Goldberg J."/>
            <person name="Griggs A."/>
            <person name="Gujja S."/>
            <person name="Hansen M."/>
            <person name="Heiman D."/>
            <person name="Howarth C."/>
            <person name="Larimer J."/>
            <person name="Lui A."/>
            <person name="MacDonald P.J.P."/>
            <person name="McCowen C."/>
            <person name="Montmayeur A."/>
            <person name="Murphy C."/>
            <person name="Neiman D."/>
            <person name="Pearson M."/>
            <person name="Priest M."/>
            <person name="Roberts A."/>
            <person name="Saif S."/>
            <person name="Shea T."/>
            <person name="Sisk P."/>
            <person name="Stolte C."/>
            <person name="Sykes S."/>
            <person name="Wortman J."/>
            <person name="Nusbaum C."/>
            <person name="Birren B."/>
        </authorList>
    </citation>
    <scope>NUCLEOTIDE SEQUENCE [LARGE SCALE GENOMIC DNA]</scope>
    <source>
        <strain evidence="1 2">CL02T12C06</strain>
    </source>
</reference>
<dbReference type="PATRIC" id="fig|997876.3.peg.1411"/>
<organism evidence="1 2">
    <name type="scientific">Phocaeicola dorei CL02T12C06</name>
    <dbReference type="NCBI Taxonomy" id="997876"/>
    <lineage>
        <taxon>Bacteria</taxon>
        <taxon>Pseudomonadati</taxon>
        <taxon>Bacteroidota</taxon>
        <taxon>Bacteroidia</taxon>
        <taxon>Bacteroidales</taxon>
        <taxon>Bacteroidaceae</taxon>
        <taxon>Phocaeicola</taxon>
    </lineage>
</organism>
<gene>
    <name evidence="1" type="ORF">HMPREF1064_01362</name>
</gene>